<dbReference type="RefSeq" id="XP_002635128.2">
    <property type="nucleotide sequence ID" value="XM_002635082.2"/>
</dbReference>
<feature type="transmembrane region" description="Helical" evidence="6">
    <location>
        <begin position="7"/>
        <end position="24"/>
    </location>
</feature>
<dbReference type="KEGG" id="cbr:CBG_11352"/>
<keyword evidence="4" id="KW-0808">Transferase</keyword>
<evidence type="ECO:0000256" key="6">
    <source>
        <dbReference type="SAM" id="Phobius"/>
    </source>
</evidence>
<dbReference type="AlphaFoldDB" id="A8XD78"/>
<keyword evidence="8" id="KW-1185">Reference proteome</keyword>
<dbReference type="PANTHER" id="PTHR47024">
    <property type="entry name" value="BIOFILM ABSENT ON HEAD (AFTER YERSINIA EXPOSURE)-RELATED"/>
    <property type="match status" value="1"/>
</dbReference>
<reference evidence="7 8" key="2">
    <citation type="journal article" date="2011" name="PLoS Genet.">
        <title>Caenorhabditis briggsae recombinant inbred line genotypes reveal inter-strain incompatibility and the evolution of recombination.</title>
        <authorList>
            <person name="Ross J.A."/>
            <person name="Koboldt D.C."/>
            <person name="Staisch J.E."/>
            <person name="Chamberlin H.M."/>
            <person name="Gupta B.P."/>
            <person name="Miller R.D."/>
            <person name="Baird S.E."/>
            <person name="Haag E.S."/>
        </authorList>
    </citation>
    <scope>NUCLEOTIDE SEQUENCE [LARGE SCALE GENOMIC DNA]</scope>
    <source>
        <strain evidence="7 8">AF16</strain>
    </source>
</reference>
<evidence type="ECO:0000256" key="3">
    <source>
        <dbReference type="ARBA" id="ARBA00022676"/>
    </source>
</evidence>
<dbReference type="CTD" id="8577123"/>
<dbReference type="GO" id="GO:0005737">
    <property type="term" value="C:cytoplasm"/>
    <property type="evidence" value="ECO:0000318"/>
    <property type="project" value="GO_Central"/>
</dbReference>
<dbReference type="Pfam" id="PF01697">
    <property type="entry name" value="Glyco_transf_92"/>
    <property type="match status" value="2"/>
</dbReference>
<keyword evidence="5 6" id="KW-0472">Membrane</keyword>
<dbReference type="WormBase" id="CBG11352">
    <property type="protein sequence ID" value="CBP48196"/>
    <property type="gene ID" value="WBGene00032482"/>
</dbReference>
<evidence type="ECO:0000256" key="1">
    <source>
        <dbReference type="ARBA" id="ARBA00004167"/>
    </source>
</evidence>
<dbReference type="InterPro" id="IPR008166">
    <property type="entry name" value="Glyco_transf_92"/>
</dbReference>
<comment type="subcellular location">
    <subcellularLocation>
        <location evidence="1">Membrane</location>
        <topology evidence="1">Single-pass membrane protein</topology>
    </subcellularLocation>
</comment>
<evidence type="ECO:0000313" key="7">
    <source>
        <dbReference type="EMBL" id="CAP30597.2"/>
    </source>
</evidence>
<sequence>MTDIQRYKGVLISLIFVVFIFYAYELDFGYLETVGELLSIVTDDTVNGSFPITFYQSAYVDHRFDPPRLRIFTINKCLKNNQFLLVDLHFNGNNSAPVRKNIYGIPLNRKCPINYIEQEGCVYNPYTFSIDLKRNEDLKKVTILLSSRKVELSVQKVYKKSTEGITVCLQPVYYYSQWQNIVLYIEAWRAHGATRFIVYFHSATKETWKTLEYYRDLGIIEIKPWPSFPSLPVDIADKYPKIDDSVFILSYFMAMNICILDIKTTIGTVADFDEVMVPTNGRLLDYATKEMANTKVGALIFQNHYVSLTPRIYSANFSGVASPKFKILAWPSKMETTMNLLYDNEADRSLMVTFSQNVKTIEEVKNSTSEVVHYINLNDKVVKKVGKSKKEATSLYNSHFNEKEDSLFDFKSSECQIEDWNNVYTDSIPNQERHKEWAEENLGIRKYLYHNSFALLGAFVYTDQIIVTLTAENQFNNTVYCRYYDCRRREIPDQFESVVNPESTVFCARRPGAKYISISKNLEEVPEYSIPIVPRIQKPPHYFTVCMATLYGDEPKFLQIVDFIEYYKLQGATFFHIYLRNVTDYDRVLLDDYVRTGDIEIIKMHDHHWRDDFMWHNAQINDCHHRNKYFSKWTAVIDVDERMEMRSDSYKTITSFLDSVTDPNIVNLHFKVQWIIKTDNTPARYENEKQLIEEMVFHKYQNLSQVGSFWNQPKCIIRPEKIGIMTIHAPLATYSGMRRSLVNESIGVVRHYRNVQQRVFAGALDRMMIHAPFSISPIAQWIDNLLTEKILKRVKWVYDVIDVTCDQKQRIYQIHGGLNASCWLEQQHEKNNLAA</sequence>
<dbReference type="EMBL" id="HE600908">
    <property type="protein sequence ID" value="CAP30597.2"/>
    <property type="molecule type" value="Genomic_DNA"/>
</dbReference>
<comment type="similarity">
    <text evidence="2">Belongs to the glycosyltransferase 92 family.</text>
</comment>
<evidence type="ECO:0000256" key="4">
    <source>
        <dbReference type="ARBA" id="ARBA00022679"/>
    </source>
</evidence>
<proteinExistence type="inferred from homology"/>
<evidence type="ECO:0000256" key="5">
    <source>
        <dbReference type="ARBA" id="ARBA00023136"/>
    </source>
</evidence>
<accession>A8XD78</accession>
<organism evidence="7 8">
    <name type="scientific">Caenorhabditis briggsae</name>
    <dbReference type="NCBI Taxonomy" id="6238"/>
    <lineage>
        <taxon>Eukaryota</taxon>
        <taxon>Metazoa</taxon>
        <taxon>Ecdysozoa</taxon>
        <taxon>Nematoda</taxon>
        <taxon>Chromadorea</taxon>
        <taxon>Rhabditida</taxon>
        <taxon>Rhabditina</taxon>
        <taxon>Rhabditomorpha</taxon>
        <taxon>Rhabditoidea</taxon>
        <taxon>Rhabditidae</taxon>
        <taxon>Peloderinae</taxon>
        <taxon>Caenorhabditis</taxon>
    </lineage>
</organism>
<dbReference type="GO" id="GO:0016757">
    <property type="term" value="F:glycosyltransferase activity"/>
    <property type="evidence" value="ECO:0000318"/>
    <property type="project" value="GO_Central"/>
</dbReference>
<dbReference type="GO" id="GO:0016020">
    <property type="term" value="C:membrane"/>
    <property type="evidence" value="ECO:0007669"/>
    <property type="project" value="UniProtKB-SubCell"/>
</dbReference>
<dbReference type="FunCoup" id="A8XD78">
    <property type="interactions" value="7"/>
</dbReference>
<evidence type="ECO:0000313" key="8">
    <source>
        <dbReference type="Proteomes" id="UP000008549"/>
    </source>
</evidence>
<dbReference type="eggNOG" id="KOG4735">
    <property type="taxonomic scope" value="Eukaryota"/>
</dbReference>
<gene>
    <name evidence="7 9" type="ORF">CBG11352</name>
    <name evidence="7" type="ORF">CBG_11352</name>
</gene>
<reference evidence="7 8" key="1">
    <citation type="journal article" date="2003" name="PLoS Biol.">
        <title>The genome sequence of Caenorhabditis briggsae: a platform for comparative genomics.</title>
        <authorList>
            <person name="Stein L.D."/>
            <person name="Bao Z."/>
            <person name="Blasiar D."/>
            <person name="Blumenthal T."/>
            <person name="Brent M.R."/>
            <person name="Chen N."/>
            <person name="Chinwalla A."/>
            <person name="Clarke L."/>
            <person name="Clee C."/>
            <person name="Coghlan A."/>
            <person name="Coulson A."/>
            <person name="D'Eustachio P."/>
            <person name="Fitch D.H."/>
            <person name="Fulton L.A."/>
            <person name="Fulton R.E."/>
            <person name="Griffiths-Jones S."/>
            <person name="Harris T.W."/>
            <person name="Hillier L.W."/>
            <person name="Kamath R."/>
            <person name="Kuwabara P.E."/>
            <person name="Mardis E.R."/>
            <person name="Marra M.A."/>
            <person name="Miner T.L."/>
            <person name="Minx P."/>
            <person name="Mullikin J.C."/>
            <person name="Plumb R.W."/>
            <person name="Rogers J."/>
            <person name="Schein J.E."/>
            <person name="Sohrmann M."/>
            <person name="Spieth J."/>
            <person name="Stajich J.E."/>
            <person name="Wei C."/>
            <person name="Willey D."/>
            <person name="Wilson R.K."/>
            <person name="Durbin R."/>
            <person name="Waterston R.H."/>
        </authorList>
    </citation>
    <scope>NUCLEOTIDE SEQUENCE [LARGE SCALE GENOMIC DNA]</scope>
    <source>
        <strain evidence="7 8">AF16</strain>
    </source>
</reference>
<name>A8XD78_CAEBR</name>
<dbReference type="PANTHER" id="PTHR47024:SF2">
    <property type="entry name" value="GLYCOSYLTRANSFERASE FAMILY 92 PROTEIN"/>
    <property type="match status" value="1"/>
</dbReference>
<keyword evidence="6" id="KW-0812">Transmembrane</keyword>
<dbReference type="HOGENOM" id="CLU_340168_0_0_1"/>
<dbReference type="GeneID" id="8577123"/>
<evidence type="ECO:0000256" key="2">
    <source>
        <dbReference type="ARBA" id="ARBA00007647"/>
    </source>
</evidence>
<protein>
    <submittedName>
        <fullName evidence="7">Protein CBG11352</fullName>
    </submittedName>
</protein>
<dbReference type="CAZy" id="GT92">
    <property type="family name" value="Glycosyltransferase Family 92"/>
</dbReference>
<evidence type="ECO:0000313" key="9">
    <source>
        <dbReference type="WormBase" id="CBG11352"/>
    </source>
</evidence>
<dbReference type="InParanoid" id="A8XD78"/>
<dbReference type="Proteomes" id="UP000008549">
    <property type="component" value="Unassembled WGS sequence"/>
</dbReference>
<keyword evidence="6" id="KW-1133">Transmembrane helix</keyword>
<keyword evidence="3" id="KW-0328">Glycosyltransferase</keyword>